<dbReference type="Proteomes" id="UP000574276">
    <property type="component" value="Unassembled WGS sequence"/>
</dbReference>
<dbReference type="InterPro" id="IPR000515">
    <property type="entry name" value="MetI-like"/>
</dbReference>
<evidence type="ECO:0000313" key="9">
    <source>
        <dbReference type="EMBL" id="MBB2183356.1"/>
    </source>
</evidence>
<evidence type="ECO:0000259" key="8">
    <source>
        <dbReference type="PROSITE" id="PS50928"/>
    </source>
</evidence>
<evidence type="ECO:0000256" key="2">
    <source>
        <dbReference type="ARBA" id="ARBA00022448"/>
    </source>
</evidence>
<dbReference type="Gene3D" id="1.10.3720.10">
    <property type="entry name" value="MetI-like"/>
    <property type="match status" value="1"/>
</dbReference>
<organism evidence="9 10">
    <name type="scientific">Variimorphobacter saccharofermentans</name>
    <dbReference type="NCBI Taxonomy" id="2755051"/>
    <lineage>
        <taxon>Bacteria</taxon>
        <taxon>Bacillati</taxon>
        <taxon>Bacillota</taxon>
        <taxon>Clostridia</taxon>
        <taxon>Lachnospirales</taxon>
        <taxon>Lachnospiraceae</taxon>
        <taxon>Variimorphobacter</taxon>
    </lineage>
</organism>
<evidence type="ECO:0000256" key="4">
    <source>
        <dbReference type="ARBA" id="ARBA00022692"/>
    </source>
</evidence>
<feature type="transmembrane region" description="Helical" evidence="7">
    <location>
        <begin position="323"/>
        <end position="345"/>
    </location>
</feature>
<feature type="transmembrane region" description="Helical" evidence="7">
    <location>
        <begin position="12"/>
        <end position="34"/>
    </location>
</feature>
<sequence>MKNTLRQVFHSPKFVVGFVIFVAILLTVFIYPLFNPGDPLEMLGLGTFFKPGTYVSVYDTVDTTPETLKLPDANEKRIGARLKEEDKVSMVEWLTVAGVATDDIDMNDTEKLLELWNANYDSTLKPKGMTMAQRNYYKRLDKALKEALAGLEVVIASKDEETGTLEEKKVIEDTDYVNIKDIANVKVLPLGTDNFGADTLKKLVSATGTSIKIGLIAGIVATLIGLTFGLLAGYIGGIVDDLIMFITNIFTVIPSFVLLILISYSIGQDQRGVTMVAFVIGITSWTWTTRSVRSQVISLRNRDHVNLSKLSGHSLIRIILTDILPYIASYVVMAFILQISTAILAEAQLSMLGLGPKTTEIPTLGLMMNWAMLYSAHLNGSWWAYFPVIIMIALISFSLNLMNTGLDQVFNPTLRD</sequence>
<dbReference type="PANTHER" id="PTHR43386">
    <property type="entry name" value="OLIGOPEPTIDE TRANSPORT SYSTEM PERMEASE PROTEIN APPC"/>
    <property type="match status" value="1"/>
</dbReference>
<feature type="transmembrane region" description="Helical" evidence="7">
    <location>
        <begin position="213"/>
        <end position="235"/>
    </location>
</feature>
<reference evidence="9 10" key="1">
    <citation type="submission" date="2020-07" db="EMBL/GenBank/DDBJ databases">
        <title>Characterization and genome sequencing of isolate MD1, a novel member within the family Lachnospiraceae.</title>
        <authorList>
            <person name="Rettenmaier R."/>
            <person name="Di Bello L."/>
            <person name="Zinser C."/>
            <person name="Scheitz K."/>
            <person name="Liebl W."/>
            <person name="Zverlov V."/>
        </authorList>
    </citation>
    <scope>NUCLEOTIDE SEQUENCE [LARGE SCALE GENOMIC DNA]</scope>
    <source>
        <strain evidence="9 10">MD1</strain>
    </source>
</reference>
<dbReference type="EMBL" id="JACEGA010000001">
    <property type="protein sequence ID" value="MBB2183356.1"/>
    <property type="molecule type" value="Genomic_DNA"/>
</dbReference>
<feature type="transmembrane region" description="Helical" evidence="7">
    <location>
        <begin position="382"/>
        <end position="402"/>
    </location>
</feature>
<dbReference type="Pfam" id="PF00528">
    <property type="entry name" value="BPD_transp_1"/>
    <property type="match status" value="1"/>
</dbReference>
<comment type="caution">
    <text evidence="9">The sequence shown here is derived from an EMBL/GenBank/DDBJ whole genome shotgun (WGS) entry which is preliminary data.</text>
</comment>
<keyword evidence="10" id="KW-1185">Reference proteome</keyword>
<gene>
    <name evidence="9" type="ORF">H0486_10750</name>
</gene>
<name>A0A839K155_9FIRM</name>
<feature type="domain" description="ABC transmembrane type-1" evidence="8">
    <location>
        <begin position="207"/>
        <end position="403"/>
    </location>
</feature>
<protein>
    <submittedName>
        <fullName evidence="9">ABC transporter permease</fullName>
    </submittedName>
</protein>
<dbReference type="RefSeq" id="WP_228353016.1">
    <property type="nucleotide sequence ID" value="NZ_JACEGA010000001.1"/>
</dbReference>
<keyword evidence="4 7" id="KW-0812">Transmembrane</keyword>
<keyword evidence="3" id="KW-1003">Cell membrane</keyword>
<evidence type="ECO:0000256" key="5">
    <source>
        <dbReference type="ARBA" id="ARBA00022989"/>
    </source>
</evidence>
<dbReference type="PANTHER" id="PTHR43386:SF23">
    <property type="entry name" value="ABC TRANSPORTER"/>
    <property type="match status" value="1"/>
</dbReference>
<evidence type="ECO:0000313" key="10">
    <source>
        <dbReference type="Proteomes" id="UP000574276"/>
    </source>
</evidence>
<keyword evidence="2 7" id="KW-0813">Transport</keyword>
<dbReference type="AlphaFoldDB" id="A0A839K155"/>
<evidence type="ECO:0000256" key="6">
    <source>
        <dbReference type="ARBA" id="ARBA00023136"/>
    </source>
</evidence>
<comment type="subcellular location">
    <subcellularLocation>
        <location evidence="1 7">Cell membrane</location>
        <topology evidence="1 7">Multi-pass membrane protein</topology>
    </subcellularLocation>
</comment>
<keyword evidence="5 7" id="KW-1133">Transmembrane helix</keyword>
<accession>A0A839K155</accession>
<proteinExistence type="inferred from homology"/>
<dbReference type="GO" id="GO:0005886">
    <property type="term" value="C:plasma membrane"/>
    <property type="evidence" value="ECO:0007669"/>
    <property type="project" value="UniProtKB-SubCell"/>
</dbReference>
<keyword evidence="6 7" id="KW-0472">Membrane</keyword>
<dbReference type="GO" id="GO:0055085">
    <property type="term" value="P:transmembrane transport"/>
    <property type="evidence" value="ECO:0007669"/>
    <property type="project" value="InterPro"/>
</dbReference>
<dbReference type="InterPro" id="IPR050366">
    <property type="entry name" value="BP-dependent_transpt_permease"/>
</dbReference>
<evidence type="ECO:0000256" key="1">
    <source>
        <dbReference type="ARBA" id="ARBA00004651"/>
    </source>
</evidence>
<dbReference type="PROSITE" id="PS50928">
    <property type="entry name" value="ABC_TM1"/>
    <property type="match status" value="1"/>
</dbReference>
<dbReference type="SUPFAM" id="SSF161098">
    <property type="entry name" value="MetI-like"/>
    <property type="match status" value="1"/>
</dbReference>
<dbReference type="CDD" id="cd06261">
    <property type="entry name" value="TM_PBP2"/>
    <property type="match status" value="1"/>
</dbReference>
<evidence type="ECO:0000256" key="3">
    <source>
        <dbReference type="ARBA" id="ARBA00022475"/>
    </source>
</evidence>
<feature type="transmembrane region" description="Helical" evidence="7">
    <location>
        <begin position="242"/>
        <end position="266"/>
    </location>
</feature>
<dbReference type="InterPro" id="IPR035906">
    <property type="entry name" value="MetI-like_sf"/>
</dbReference>
<evidence type="ECO:0000256" key="7">
    <source>
        <dbReference type="RuleBase" id="RU363032"/>
    </source>
</evidence>
<comment type="similarity">
    <text evidence="7">Belongs to the binding-protein-dependent transport system permease family.</text>
</comment>